<feature type="transmembrane region" description="Helical" evidence="1">
    <location>
        <begin position="377"/>
        <end position="394"/>
    </location>
</feature>
<dbReference type="OrthoDB" id="101746at2157"/>
<sequence length="414" mass="44388">MTPHRNSVGYLALLRNGSVRALLLGYFLNSFAVAYLIGYYLNITLASIGGPALLGLFATINNVFAGILPVLAGAFSDLHGRKWVILTCVLSEGIGLAILAFIVPFKNTLVILPAAMVTVAFMASSPVMVSLMGESAPRNAVGKAMSLLFLTNSVAGILSYLTFGSLVGAVGEHCLFLLSGFVVLGSFLFYLRVSETLKRNVVGGFSAQLGGMVKGIRLIKEPYLKLFMIYVCFEFFVSSIASPFVPVFLRTVYSLSLSQISWLYSAIGFVTLVGAFIAGYVVDRIGSLNSLILRDSLSVPFLLLFALAPFPSASLFLAVLAFIEQLNVASSRYVVENTIPEHRGIVLGFRASLARLSAVPAPSVGAILWGFNPKTTFILPALLTPVGIGILLVLRKVRPLAVRPSGSEDLRKSF</sequence>
<feature type="domain" description="Major facilitator superfamily (MFS) profile" evidence="2">
    <location>
        <begin position="18"/>
        <end position="399"/>
    </location>
</feature>
<feature type="transmembrane region" description="Helical" evidence="1">
    <location>
        <begin position="109"/>
        <end position="132"/>
    </location>
</feature>
<comment type="caution">
    <text evidence="3">The sequence shown here is derived from an EMBL/GenBank/DDBJ whole genome shotgun (WGS) entry which is preliminary data.</text>
</comment>
<proteinExistence type="predicted"/>
<dbReference type="PANTHER" id="PTHR23526:SF4">
    <property type="entry name" value="INTEGRAL MEMBRANE TRANSPORT PROTEIN"/>
    <property type="match status" value="1"/>
</dbReference>
<feature type="transmembrane region" description="Helical" evidence="1">
    <location>
        <begin position="21"/>
        <end position="41"/>
    </location>
</feature>
<dbReference type="InterPro" id="IPR052528">
    <property type="entry name" value="Sugar_transport-like"/>
</dbReference>
<dbReference type="PROSITE" id="PS50850">
    <property type="entry name" value="MFS"/>
    <property type="match status" value="1"/>
</dbReference>
<dbReference type="EMBL" id="LLYW01000024">
    <property type="protein sequence ID" value="KUH33157.1"/>
    <property type="molecule type" value="Genomic_DNA"/>
</dbReference>
<dbReference type="AlphaFoldDB" id="A0A124EBA4"/>
<dbReference type="InterPro" id="IPR036259">
    <property type="entry name" value="MFS_trans_sf"/>
</dbReference>
<dbReference type="Gene3D" id="1.20.1250.20">
    <property type="entry name" value="MFS general substrate transporter like domains"/>
    <property type="match status" value="2"/>
</dbReference>
<protein>
    <recommendedName>
        <fullName evidence="2">Major facilitator superfamily (MFS) profile domain-containing protein</fullName>
    </recommendedName>
</protein>
<reference evidence="3 4" key="1">
    <citation type="submission" date="2015-10" db="EMBL/GenBank/DDBJ databases">
        <title>Draft genome sequence of Thermococcus celericrescens strain DSM 17994.</title>
        <authorList>
            <person name="Hong S.-J."/>
            <person name="Park C.-E."/>
            <person name="Shin J.-H."/>
        </authorList>
    </citation>
    <scope>NUCLEOTIDE SEQUENCE [LARGE SCALE GENOMIC DNA]</scope>
    <source>
        <strain evidence="3 4">DSM 17994</strain>
    </source>
</reference>
<dbReference type="GO" id="GO:0022857">
    <property type="term" value="F:transmembrane transporter activity"/>
    <property type="evidence" value="ECO:0007669"/>
    <property type="project" value="InterPro"/>
</dbReference>
<dbReference type="RefSeq" id="WP_058938961.1">
    <property type="nucleotide sequence ID" value="NZ_LLYW01000024.1"/>
</dbReference>
<feature type="transmembrane region" description="Helical" evidence="1">
    <location>
        <begin position="302"/>
        <end position="323"/>
    </location>
</feature>
<keyword evidence="4" id="KW-1185">Reference proteome</keyword>
<dbReference type="InterPro" id="IPR011701">
    <property type="entry name" value="MFS"/>
</dbReference>
<dbReference type="InterPro" id="IPR020846">
    <property type="entry name" value="MFS_dom"/>
</dbReference>
<dbReference type="STRING" id="227598.APY94_07055"/>
<dbReference type="Proteomes" id="UP000053462">
    <property type="component" value="Unassembled WGS sequence"/>
</dbReference>
<evidence type="ECO:0000259" key="2">
    <source>
        <dbReference type="PROSITE" id="PS50850"/>
    </source>
</evidence>
<accession>A0A124EBA4</accession>
<evidence type="ECO:0000313" key="3">
    <source>
        <dbReference type="EMBL" id="KUH33157.1"/>
    </source>
</evidence>
<evidence type="ECO:0000313" key="4">
    <source>
        <dbReference type="Proteomes" id="UP000053462"/>
    </source>
</evidence>
<keyword evidence="1" id="KW-0472">Membrane</keyword>
<feature type="transmembrane region" description="Helical" evidence="1">
    <location>
        <begin position="144"/>
        <end position="163"/>
    </location>
</feature>
<organism evidence="3 4">
    <name type="scientific">Thermococcus celericrescens</name>
    <dbReference type="NCBI Taxonomy" id="227598"/>
    <lineage>
        <taxon>Archaea</taxon>
        <taxon>Methanobacteriati</taxon>
        <taxon>Methanobacteriota</taxon>
        <taxon>Thermococci</taxon>
        <taxon>Thermococcales</taxon>
        <taxon>Thermococcaceae</taxon>
        <taxon>Thermococcus</taxon>
    </lineage>
</organism>
<feature type="transmembrane region" description="Helical" evidence="1">
    <location>
        <begin position="169"/>
        <end position="191"/>
    </location>
</feature>
<dbReference type="PANTHER" id="PTHR23526">
    <property type="entry name" value="INTEGRAL MEMBRANE TRANSPORT PROTEIN-RELATED"/>
    <property type="match status" value="1"/>
</dbReference>
<keyword evidence="1" id="KW-0812">Transmembrane</keyword>
<name>A0A124EBA4_9EURY</name>
<keyword evidence="1" id="KW-1133">Transmembrane helix</keyword>
<feature type="transmembrane region" description="Helical" evidence="1">
    <location>
        <begin position="53"/>
        <end position="76"/>
    </location>
</feature>
<feature type="transmembrane region" description="Helical" evidence="1">
    <location>
        <begin position="227"/>
        <end position="249"/>
    </location>
</feature>
<dbReference type="SUPFAM" id="SSF103473">
    <property type="entry name" value="MFS general substrate transporter"/>
    <property type="match status" value="1"/>
</dbReference>
<evidence type="ECO:0000256" key="1">
    <source>
        <dbReference type="SAM" id="Phobius"/>
    </source>
</evidence>
<dbReference type="Pfam" id="PF07690">
    <property type="entry name" value="MFS_1"/>
    <property type="match status" value="1"/>
</dbReference>
<gene>
    <name evidence="3" type="ORF">APY94_07055</name>
</gene>
<feature type="transmembrane region" description="Helical" evidence="1">
    <location>
        <begin position="83"/>
        <end position="103"/>
    </location>
</feature>
<feature type="transmembrane region" description="Helical" evidence="1">
    <location>
        <begin position="261"/>
        <end position="282"/>
    </location>
</feature>